<evidence type="ECO:0000313" key="1">
    <source>
        <dbReference type="EMBL" id="GAA0240826.1"/>
    </source>
</evidence>
<reference evidence="1 2" key="1">
    <citation type="journal article" date="2019" name="Int. J. Syst. Evol. Microbiol.">
        <title>The Global Catalogue of Microorganisms (GCM) 10K type strain sequencing project: providing services to taxonomists for standard genome sequencing and annotation.</title>
        <authorList>
            <consortium name="The Broad Institute Genomics Platform"/>
            <consortium name="The Broad Institute Genome Sequencing Center for Infectious Disease"/>
            <person name="Wu L."/>
            <person name="Ma J."/>
        </authorList>
    </citation>
    <scope>NUCLEOTIDE SEQUENCE [LARGE SCALE GENOMIC DNA]</scope>
    <source>
        <strain evidence="1 2">JCM 3380</strain>
    </source>
</reference>
<evidence type="ECO:0000313" key="2">
    <source>
        <dbReference type="Proteomes" id="UP001500416"/>
    </source>
</evidence>
<proteinExistence type="predicted"/>
<organism evidence="1 2">
    <name type="scientific">Saccharothrix mutabilis subsp. mutabilis</name>
    <dbReference type="NCBI Taxonomy" id="66855"/>
    <lineage>
        <taxon>Bacteria</taxon>
        <taxon>Bacillati</taxon>
        <taxon>Actinomycetota</taxon>
        <taxon>Actinomycetes</taxon>
        <taxon>Pseudonocardiales</taxon>
        <taxon>Pseudonocardiaceae</taxon>
        <taxon>Saccharothrix</taxon>
    </lineage>
</organism>
<protein>
    <submittedName>
        <fullName evidence="1">Uncharacterized protein</fullName>
    </submittedName>
</protein>
<keyword evidence="2" id="KW-1185">Reference proteome</keyword>
<comment type="caution">
    <text evidence="1">The sequence shown here is derived from an EMBL/GenBank/DDBJ whole genome shotgun (WGS) entry which is preliminary data.</text>
</comment>
<name>A0ABN0U713_9PSEU</name>
<dbReference type="RefSeq" id="WP_343935822.1">
    <property type="nucleotide sequence ID" value="NZ_BAAABU010000010.1"/>
</dbReference>
<dbReference type="Proteomes" id="UP001500416">
    <property type="component" value="Unassembled WGS sequence"/>
</dbReference>
<sequence>MKLKVEFTAHCSTPDMLRAVRGVVLVLVVVLVVLATGEALPIGQWVR</sequence>
<gene>
    <name evidence="1" type="ORF">GCM10010492_44950</name>
</gene>
<dbReference type="EMBL" id="BAAABU010000010">
    <property type="protein sequence ID" value="GAA0240826.1"/>
    <property type="molecule type" value="Genomic_DNA"/>
</dbReference>
<accession>A0ABN0U713</accession>